<dbReference type="InterPro" id="IPR001394">
    <property type="entry name" value="Peptidase_C19_UCH"/>
</dbReference>
<name>A0A9W7BU29_9STRA</name>
<dbReference type="GO" id="GO:0016579">
    <property type="term" value="P:protein deubiquitination"/>
    <property type="evidence" value="ECO:0007669"/>
    <property type="project" value="InterPro"/>
</dbReference>
<feature type="region of interest" description="Disordered" evidence="2">
    <location>
        <begin position="263"/>
        <end position="300"/>
    </location>
</feature>
<organism evidence="5 6">
    <name type="scientific">Triparma strigata</name>
    <dbReference type="NCBI Taxonomy" id="1606541"/>
    <lineage>
        <taxon>Eukaryota</taxon>
        <taxon>Sar</taxon>
        <taxon>Stramenopiles</taxon>
        <taxon>Ochrophyta</taxon>
        <taxon>Bolidophyceae</taxon>
        <taxon>Parmales</taxon>
        <taxon>Triparmaceae</taxon>
        <taxon>Triparma</taxon>
    </lineage>
</organism>
<feature type="region of interest" description="Disordered" evidence="2">
    <location>
        <begin position="70"/>
        <end position="90"/>
    </location>
</feature>
<dbReference type="CDD" id="cd02674">
    <property type="entry name" value="Peptidase_C19R"/>
    <property type="match status" value="1"/>
</dbReference>
<dbReference type="InterPro" id="IPR028889">
    <property type="entry name" value="USP"/>
</dbReference>
<dbReference type="PANTHER" id="PTHR21646:SF46">
    <property type="entry name" value="UBIQUITIN CARBOXYL-TERMINAL HYDROLASE"/>
    <property type="match status" value="1"/>
</dbReference>
<accession>A0A9W7BU29</accession>
<feature type="compositionally biased region" description="Low complexity" evidence="2">
    <location>
        <begin position="70"/>
        <end position="86"/>
    </location>
</feature>
<dbReference type="SUPFAM" id="SSF143791">
    <property type="entry name" value="DUSP-like"/>
    <property type="match status" value="1"/>
</dbReference>
<gene>
    <name evidence="5" type="ORF">TrST_g5297</name>
</gene>
<dbReference type="PROSITE" id="PS00972">
    <property type="entry name" value="USP_1"/>
    <property type="match status" value="1"/>
</dbReference>
<feature type="region of interest" description="Disordered" evidence="2">
    <location>
        <begin position="589"/>
        <end position="609"/>
    </location>
</feature>
<dbReference type="InterPro" id="IPR018200">
    <property type="entry name" value="USP_CS"/>
</dbReference>
<feature type="domain" description="DUSP" evidence="4">
    <location>
        <begin position="4"/>
        <end position="124"/>
    </location>
</feature>
<dbReference type="OrthoDB" id="292964at2759"/>
<dbReference type="Gene3D" id="3.30.2230.10">
    <property type="entry name" value="DUSP-like"/>
    <property type="match status" value="1"/>
</dbReference>
<comment type="caution">
    <text evidence="5">The sequence shown here is derived from an EMBL/GenBank/DDBJ whole genome shotgun (WGS) entry which is preliminary data.</text>
</comment>
<evidence type="ECO:0000313" key="5">
    <source>
        <dbReference type="EMBL" id="GMH96704.1"/>
    </source>
</evidence>
<dbReference type="PROSITE" id="PS50235">
    <property type="entry name" value="USP_3"/>
    <property type="match status" value="1"/>
</dbReference>
<keyword evidence="6" id="KW-1185">Reference proteome</keyword>
<evidence type="ECO:0000259" key="4">
    <source>
        <dbReference type="PROSITE" id="PS51283"/>
    </source>
</evidence>
<evidence type="ECO:0008006" key="7">
    <source>
        <dbReference type="Google" id="ProtNLM"/>
    </source>
</evidence>
<dbReference type="InterPro" id="IPR006615">
    <property type="entry name" value="Pept_C19_DUSP"/>
</dbReference>
<evidence type="ECO:0000313" key="6">
    <source>
        <dbReference type="Proteomes" id="UP001165085"/>
    </source>
</evidence>
<dbReference type="PANTHER" id="PTHR21646">
    <property type="entry name" value="UBIQUITIN CARBOXYL-TERMINAL HYDROLASE"/>
    <property type="match status" value="1"/>
</dbReference>
<dbReference type="PROSITE" id="PS51283">
    <property type="entry name" value="DUSP"/>
    <property type="match status" value="1"/>
</dbReference>
<evidence type="ECO:0000256" key="2">
    <source>
        <dbReference type="SAM" id="MobiDB-lite"/>
    </source>
</evidence>
<evidence type="ECO:0000256" key="1">
    <source>
        <dbReference type="SAM" id="Coils"/>
    </source>
</evidence>
<feature type="region of interest" description="Disordered" evidence="2">
    <location>
        <begin position="1099"/>
        <end position="1182"/>
    </location>
</feature>
<dbReference type="InterPro" id="IPR050185">
    <property type="entry name" value="Ub_carboxyl-term_hydrolase"/>
</dbReference>
<dbReference type="Pfam" id="PF06337">
    <property type="entry name" value="DUSP"/>
    <property type="match status" value="1"/>
</dbReference>
<dbReference type="EMBL" id="BRXY01000471">
    <property type="protein sequence ID" value="GMH96704.1"/>
    <property type="molecule type" value="Genomic_DNA"/>
</dbReference>
<sequence length="1182" mass="131015">MAFPMSELSSTDVTRLLAEPLSCGKYYIVCSSWFFRYKDYLASPDYNPSPGAISNAHLLVDNPHFDPSASTSSHLHTFTSSSKSLHPSAHEGPGEYGYDIIPPKIWSHISSTFTYDVSIPRLCHLNPLESTAFCEVNPTLIKFFRPKYKNSSTTHPHIVKFYTSKYVSTSSLLKIGGLEFNEPKYYLTSSGWCDNKPINENGLVVENEDLFNPSDDAGIVVVDGEWEVREGMYPDCCKEKVVGGETEDEPDLYEDLPTATGVIIPAPPTPPPNHSNVSSLHSSPDRSPLHPPKKQKFPGRTGLTNLGNTCFMNSSLQCLSHTPPLRDYFLSRKHVKSLNTTNVLGTGGSLAEEFSKLMSELWDGKDTDARPNTSYSGYGGYSSYSSGVAPRNFKKIIGSHATRFAGYEQHDSHELTATVLDFLHEDTNEVLKKPYIEKPEAGDNEPDKEAADKAWNVHLQREKSFVYRIFQGQLKNVMTCPNVNCDRVSTTFDPFMYLTVELPGSNTTTVEYVFVDISGKATRSSAVMGRETSLSQLRKSVSEKFGVGPSEMVVCDIWKNGIFKEFTKDGDSVGAANDNIFVYQIEPAGGYGEQEEEEEKESKGDAEYSDDQSLTALKPYVNSTAQLSFFLKNNKQNEADNYIKEARVLLEKLDSALNEASDSDSDNATGGVETTTMGTVYMTDDTNEACERICNQDFKFKNINTRTHYNIFKAAIDSFQLAMSRAAKKARQSFSNGMVLKIQNYVKNEGWSYSSNEPFSPPFVMRISPNTTVWELREKVSNFLGPFMKKKEVTTAPMEDGEGKLDDDVDDGFPILKACELQFEKDGGGRTSYNPTNLQTLTAAEGPDDLEEKKLVLDYLNSEKGMLKLQWPASEVMKLDMSLMKAKDEGGDNGKEEEGSGGISLVDCIRKFSVKEQLEETEMWYCNKCKESVPAFKQLSIWKAPPILIIQLKRFLYRASSHFREKIDTLVDFPLEGLDMGEFILERGGKGGAIYDCYAVSNHFGGLGGGHYTAYALNGGSWCDFDDSRVTKDIDPSKVVSSAAYCLYYKLRDMDLGEGDDDSGTDVRTEMEKFVLDNNDGEVSSSSNNIDSMYVEVSNNGIGPVQTDQIAGSGSGSDESGVLVEKEDANGYVPELPDEPEAETETEADGYEGNDDDDDEDDGGNPYYGNFSNSGNFEGNPQ</sequence>
<dbReference type="InterPro" id="IPR035927">
    <property type="entry name" value="DUSP-like_sf"/>
</dbReference>
<keyword evidence="1" id="KW-0175">Coiled coil</keyword>
<protein>
    <recommendedName>
        <fullName evidence="7">Ubiquitinyl hydrolase 1</fullName>
    </recommendedName>
</protein>
<dbReference type="InterPro" id="IPR038765">
    <property type="entry name" value="Papain-like_cys_pep_sf"/>
</dbReference>
<dbReference type="GO" id="GO:0004843">
    <property type="term" value="F:cysteine-type deubiquitinase activity"/>
    <property type="evidence" value="ECO:0007669"/>
    <property type="project" value="InterPro"/>
</dbReference>
<feature type="compositionally biased region" description="Low complexity" evidence="2">
    <location>
        <begin position="1164"/>
        <end position="1182"/>
    </location>
</feature>
<dbReference type="Pfam" id="PF00443">
    <property type="entry name" value="UCH"/>
    <property type="match status" value="1"/>
</dbReference>
<dbReference type="Proteomes" id="UP001165085">
    <property type="component" value="Unassembled WGS sequence"/>
</dbReference>
<feature type="compositionally biased region" description="Polar residues" evidence="2">
    <location>
        <begin position="1099"/>
        <end position="1118"/>
    </location>
</feature>
<dbReference type="Gene3D" id="3.90.70.10">
    <property type="entry name" value="Cysteine proteinases"/>
    <property type="match status" value="2"/>
</dbReference>
<feature type="coiled-coil region" evidence="1">
    <location>
        <begin position="632"/>
        <end position="663"/>
    </location>
</feature>
<feature type="compositionally biased region" description="Acidic residues" evidence="2">
    <location>
        <begin position="1136"/>
        <end position="1163"/>
    </location>
</feature>
<dbReference type="SUPFAM" id="SSF54001">
    <property type="entry name" value="Cysteine proteinases"/>
    <property type="match status" value="1"/>
</dbReference>
<evidence type="ECO:0000259" key="3">
    <source>
        <dbReference type="PROSITE" id="PS50235"/>
    </source>
</evidence>
<proteinExistence type="predicted"/>
<reference evidence="6" key="1">
    <citation type="journal article" date="2023" name="Commun. Biol.">
        <title>Genome analysis of Parmales, the sister group of diatoms, reveals the evolutionary specialization of diatoms from phago-mixotrophs to photoautotrophs.</title>
        <authorList>
            <person name="Ban H."/>
            <person name="Sato S."/>
            <person name="Yoshikawa S."/>
            <person name="Yamada K."/>
            <person name="Nakamura Y."/>
            <person name="Ichinomiya M."/>
            <person name="Sato N."/>
            <person name="Blanc-Mathieu R."/>
            <person name="Endo H."/>
            <person name="Kuwata A."/>
            <person name="Ogata H."/>
        </authorList>
    </citation>
    <scope>NUCLEOTIDE SEQUENCE [LARGE SCALE GENOMIC DNA]</scope>
    <source>
        <strain evidence="6">NIES 3701</strain>
    </source>
</reference>
<feature type="domain" description="USP" evidence="3">
    <location>
        <begin position="301"/>
        <end position="1052"/>
    </location>
</feature>
<dbReference type="AlphaFoldDB" id="A0A9W7BU29"/>